<evidence type="ECO:0000313" key="3">
    <source>
        <dbReference type="Proteomes" id="UP001595767"/>
    </source>
</evidence>
<dbReference type="InterPro" id="IPR007037">
    <property type="entry name" value="SIP_rossman_dom"/>
</dbReference>
<sequence length="235" mass="26199">MGKGFNGLMVKAWGGADYRLTVTSTEHITDKFVRVSFTAGGLLADHPVHPTQWIRLWIPDASSDKQHHRGYTLVEQNPDADTFSIDFALHNGPAADWALRAKPGDPLDATVLGSDFQLPEQTPSEYVIFGDTASLPAINTLLEAIGDTPARIWLEWQYESDQTIPLRNKPHHEITWLQRIDDGRLMREAAQEMSCAADAFAWIACCGQTTRSIVKTMKGQHALPKTAIKSQAYWK</sequence>
<keyword evidence="3" id="KW-1185">Reference proteome</keyword>
<dbReference type="EMBL" id="JBHSBA010000003">
    <property type="protein sequence ID" value="MFC4124687.1"/>
    <property type="molecule type" value="Genomic_DNA"/>
</dbReference>
<dbReference type="CDD" id="cd06193">
    <property type="entry name" value="siderophore_interacting"/>
    <property type="match status" value="1"/>
</dbReference>
<reference evidence="3" key="1">
    <citation type="journal article" date="2019" name="Int. J. Syst. Evol. Microbiol.">
        <title>The Global Catalogue of Microorganisms (GCM) 10K type strain sequencing project: providing services to taxonomists for standard genome sequencing and annotation.</title>
        <authorList>
            <consortium name="The Broad Institute Genomics Platform"/>
            <consortium name="The Broad Institute Genome Sequencing Center for Infectious Disease"/>
            <person name="Wu L."/>
            <person name="Ma J."/>
        </authorList>
    </citation>
    <scope>NUCLEOTIDE SEQUENCE [LARGE SCALE GENOMIC DNA]</scope>
    <source>
        <strain evidence="3">CGMCC 4.7204</strain>
    </source>
</reference>
<dbReference type="SUPFAM" id="SSF63380">
    <property type="entry name" value="Riboflavin synthase domain-like"/>
    <property type="match status" value="1"/>
</dbReference>
<dbReference type="PANTHER" id="PTHR30157">
    <property type="entry name" value="FERRIC REDUCTASE, NADPH-DEPENDENT"/>
    <property type="match status" value="1"/>
</dbReference>
<evidence type="ECO:0000313" key="2">
    <source>
        <dbReference type="EMBL" id="MFC4124687.1"/>
    </source>
</evidence>
<dbReference type="Gene3D" id="3.40.50.80">
    <property type="entry name" value="Nucleotide-binding domain of ferredoxin-NADP reductase (FNR) module"/>
    <property type="match status" value="1"/>
</dbReference>
<dbReference type="InterPro" id="IPR039374">
    <property type="entry name" value="SIP_fam"/>
</dbReference>
<dbReference type="Pfam" id="PF04954">
    <property type="entry name" value="SIP"/>
    <property type="match status" value="1"/>
</dbReference>
<name>A0ABV8L1M5_9NOCA</name>
<dbReference type="Gene3D" id="2.40.30.10">
    <property type="entry name" value="Translation factors"/>
    <property type="match status" value="1"/>
</dbReference>
<gene>
    <name evidence="2" type="ORF">ACFOW8_07100</name>
</gene>
<accession>A0ABV8L1M5</accession>
<dbReference type="InterPro" id="IPR039261">
    <property type="entry name" value="FNR_nucleotide-bd"/>
</dbReference>
<comment type="caution">
    <text evidence="2">The sequence shown here is derived from an EMBL/GenBank/DDBJ whole genome shotgun (WGS) entry which is preliminary data.</text>
</comment>
<evidence type="ECO:0000259" key="1">
    <source>
        <dbReference type="PROSITE" id="PS51384"/>
    </source>
</evidence>
<dbReference type="PROSITE" id="PS51384">
    <property type="entry name" value="FAD_FR"/>
    <property type="match status" value="1"/>
</dbReference>
<dbReference type="PANTHER" id="PTHR30157:SF0">
    <property type="entry name" value="NADPH-DEPENDENT FERRIC-CHELATE REDUCTASE"/>
    <property type="match status" value="1"/>
</dbReference>
<feature type="domain" description="FAD-binding FR-type" evidence="1">
    <location>
        <begin position="15"/>
        <end position="119"/>
    </location>
</feature>
<dbReference type="RefSeq" id="WP_378547186.1">
    <property type="nucleotide sequence ID" value="NZ_JBHSBA010000003.1"/>
</dbReference>
<protein>
    <submittedName>
        <fullName evidence="2">Siderophore-interacting protein</fullName>
    </submittedName>
</protein>
<dbReference type="InterPro" id="IPR013113">
    <property type="entry name" value="SIP_FAD-bd"/>
</dbReference>
<organism evidence="2 3">
    <name type="scientific">Nocardia rhizosphaerae</name>
    <dbReference type="NCBI Taxonomy" id="1691571"/>
    <lineage>
        <taxon>Bacteria</taxon>
        <taxon>Bacillati</taxon>
        <taxon>Actinomycetota</taxon>
        <taxon>Actinomycetes</taxon>
        <taxon>Mycobacteriales</taxon>
        <taxon>Nocardiaceae</taxon>
        <taxon>Nocardia</taxon>
    </lineage>
</organism>
<dbReference type="InterPro" id="IPR017927">
    <property type="entry name" value="FAD-bd_FR_type"/>
</dbReference>
<proteinExistence type="predicted"/>
<dbReference type="InterPro" id="IPR017938">
    <property type="entry name" value="Riboflavin_synthase-like_b-brl"/>
</dbReference>
<dbReference type="Pfam" id="PF08021">
    <property type="entry name" value="FAD_binding_9"/>
    <property type="match status" value="1"/>
</dbReference>
<dbReference type="Proteomes" id="UP001595767">
    <property type="component" value="Unassembled WGS sequence"/>
</dbReference>